<name>A0ABW6UXF2_MICFU</name>
<evidence type="ECO:0008006" key="4">
    <source>
        <dbReference type="Google" id="ProtNLM"/>
    </source>
</evidence>
<gene>
    <name evidence="2" type="ORF">ACFY05_02630</name>
</gene>
<evidence type="ECO:0000313" key="2">
    <source>
        <dbReference type="EMBL" id="MFF4771736.1"/>
    </source>
</evidence>
<evidence type="ECO:0000256" key="1">
    <source>
        <dbReference type="SAM" id="Phobius"/>
    </source>
</evidence>
<dbReference type="Proteomes" id="UP001602119">
    <property type="component" value="Unassembled WGS sequence"/>
</dbReference>
<keyword evidence="1" id="KW-0812">Transmembrane</keyword>
<keyword evidence="1" id="KW-0472">Membrane</keyword>
<reference evidence="2 3" key="1">
    <citation type="submission" date="2024-10" db="EMBL/GenBank/DDBJ databases">
        <title>The Natural Products Discovery Center: Release of the First 8490 Sequenced Strains for Exploring Actinobacteria Biosynthetic Diversity.</title>
        <authorList>
            <person name="Kalkreuter E."/>
            <person name="Kautsar S.A."/>
            <person name="Yang D."/>
            <person name="Bader C.D."/>
            <person name="Teijaro C.N."/>
            <person name="Fluegel L."/>
            <person name="Davis C.M."/>
            <person name="Simpson J.R."/>
            <person name="Lauterbach L."/>
            <person name="Steele A.D."/>
            <person name="Gui C."/>
            <person name="Meng S."/>
            <person name="Li G."/>
            <person name="Viehrig K."/>
            <person name="Ye F."/>
            <person name="Su P."/>
            <person name="Kiefer A.F."/>
            <person name="Nichols A."/>
            <person name="Cepeda A.J."/>
            <person name="Yan W."/>
            <person name="Fan B."/>
            <person name="Jiang Y."/>
            <person name="Adhikari A."/>
            <person name="Zheng C.-J."/>
            <person name="Schuster L."/>
            <person name="Cowan T.M."/>
            <person name="Smanski M.J."/>
            <person name="Chevrette M.G."/>
            <person name="De Carvalho L.P.S."/>
            <person name="Shen B."/>
        </authorList>
    </citation>
    <scope>NUCLEOTIDE SEQUENCE [LARGE SCALE GENOMIC DNA]</scope>
    <source>
        <strain evidence="2 3">NPDC001281</strain>
    </source>
</reference>
<sequence>MHTAAVVCPLVLVAYLAVTEWVPMFPFNDLESQTVRERLALAAVNYPVFAAISIAVALDFGVVALVLAVLTMVGHIVSWWLPYFGFSFAAQREAYQREYARTWKILPTEGRAVVIDVQHMVVGVLCLATLISVSFATLGG</sequence>
<protein>
    <recommendedName>
        <fullName evidence="4">DUF1772 domain-containing protein</fullName>
    </recommendedName>
</protein>
<evidence type="ECO:0000313" key="3">
    <source>
        <dbReference type="Proteomes" id="UP001602119"/>
    </source>
</evidence>
<proteinExistence type="predicted"/>
<dbReference type="EMBL" id="JBIAXI010000002">
    <property type="protein sequence ID" value="MFF4771736.1"/>
    <property type="molecule type" value="Genomic_DNA"/>
</dbReference>
<feature type="transmembrane region" description="Helical" evidence="1">
    <location>
        <begin position="43"/>
        <end position="70"/>
    </location>
</feature>
<keyword evidence="1" id="KW-1133">Transmembrane helix</keyword>
<keyword evidence="3" id="KW-1185">Reference proteome</keyword>
<dbReference type="RefSeq" id="WP_387340334.1">
    <property type="nucleotide sequence ID" value="NZ_JBIAXI010000002.1"/>
</dbReference>
<accession>A0ABW6UXF2</accession>
<organism evidence="2 3">
    <name type="scientific">Microtetraspora fusca</name>
    <dbReference type="NCBI Taxonomy" id="1997"/>
    <lineage>
        <taxon>Bacteria</taxon>
        <taxon>Bacillati</taxon>
        <taxon>Actinomycetota</taxon>
        <taxon>Actinomycetes</taxon>
        <taxon>Streptosporangiales</taxon>
        <taxon>Streptosporangiaceae</taxon>
        <taxon>Microtetraspora</taxon>
    </lineage>
</organism>
<comment type="caution">
    <text evidence="2">The sequence shown here is derived from an EMBL/GenBank/DDBJ whole genome shotgun (WGS) entry which is preliminary data.</text>
</comment>
<feature type="transmembrane region" description="Helical" evidence="1">
    <location>
        <begin position="120"/>
        <end position="138"/>
    </location>
</feature>